<accession>A0ACD3AWG8</accession>
<sequence length="289" mass="33874">MVYCDRCDRSFNSFHAYEQHRRHSSSHWVCGECDRDFSSWLGLKEHYVQSPQHAYCQYCDEHFDYDDELEQHYERDHWYCEACRKVFGREEDLEQHYVKSPLHHYCAPCNRHFSSESNLRAHLNSSTHRPKDVMCPFRGCNMRFVSRSALILHLESGNCPSGADRASVNRFVRQLDRNNVITNPSRLLTNGDGEPHWTATQRSWNGSAYECFLCHNTFRALPDLNKHLASPRHQDKIYRCPLNTCGVKFNTLSGLCQHIESERCGVSRFGEVQRTLETFIRSAPRITAY</sequence>
<dbReference type="EMBL" id="ML208319">
    <property type="protein sequence ID" value="TFK70093.1"/>
    <property type="molecule type" value="Genomic_DNA"/>
</dbReference>
<evidence type="ECO:0000313" key="1">
    <source>
        <dbReference type="EMBL" id="TFK70093.1"/>
    </source>
</evidence>
<protein>
    <submittedName>
        <fullName evidence="1">Uncharacterized protein</fullName>
    </submittedName>
</protein>
<proteinExistence type="predicted"/>
<gene>
    <name evidence="1" type="ORF">BDN72DRAFT_795833</name>
</gene>
<name>A0ACD3AWG8_9AGAR</name>
<keyword evidence="2" id="KW-1185">Reference proteome</keyword>
<organism evidence="1 2">
    <name type="scientific">Pluteus cervinus</name>
    <dbReference type="NCBI Taxonomy" id="181527"/>
    <lineage>
        <taxon>Eukaryota</taxon>
        <taxon>Fungi</taxon>
        <taxon>Dikarya</taxon>
        <taxon>Basidiomycota</taxon>
        <taxon>Agaricomycotina</taxon>
        <taxon>Agaricomycetes</taxon>
        <taxon>Agaricomycetidae</taxon>
        <taxon>Agaricales</taxon>
        <taxon>Pluteineae</taxon>
        <taxon>Pluteaceae</taxon>
        <taxon>Pluteus</taxon>
    </lineage>
</organism>
<dbReference type="Proteomes" id="UP000308600">
    <property type="component" value="Unassembled WGS sequence"/>
</dbReference>
<reference evidence="1 2" key="1">
    <citation type="journal article" date="2019" name="Nat. Ecol. Evol.">
        <title>Megaphylogeny resolves global patterns of mushroom evolution.</title>
        <authorList>
            <person name="Varga T."/>
            <person name="Krizsan K."/>
            <person name="Foldi C."/>
            <person name="Dima B."/>
            <person name="Sanchez-Garcia M."/>
            <person name="Sanchez-Ramirez S."/>
            <person name="Szollosi G.J."/>
            <person name="Szarkandi J.G."/>
            <person name="Papp V."/>
            <person name="Albert L."/>
            <person name="Andreopoulos W."/>
            <person name="Angelini C."/>
            <person name="Antonin V."/>
            <person name="Barry K.W."/>
            <person name="Bougher N.L."/>
            <person name="Buchanan P."/>
            <person name="Buyck B."/>
            <person name="Bense V."/>
            <person name="Catcheside P."/>
            <person name="Chovatia M."/>
            <person name="Cooper J."/>
            <person name="Damon W."/>
            <person name="Desjardin D."/>
            <person name="Finy P."/>
            <person name="Geml J."/>
            <person name="Haridas S."/>
            <person name="Hughes K."/>
            <person name="Justo A."/>
            <person name="Karasinski D."/>
            <person name="Kautmanova I."/>
            <person name="Kiss B."/>
            <person name="Kocsube S."/>
            <person name="Kotiranta H."/>
            <person name="LaButti K.M."/>
            <person name="Lechner B.E."/>
            <person name="Liimatainen K."/>
            <person name="Lipzen A."/>
            <person name="Lukacs Z."/>
            <person name="Mihaltcheva S."/>
            <person name="Morgado L.N."/>
            <person name="Niskanen T."/>
            <person name="Noordeloos M.E."/>
            <person name="Ohm R.A."/>
            <person name="Ortiz-Santana B."/>
            <person name="Ovrebo C."/>
            <person name="Racz N."/>
            <person name="Riley R."/>
            <person name="Savchenko A."/>
            <person name="Shiryaev A."/>
            <person name="Soop K."/>
            <person name="Spirin V."/>
            <person name="Szebenyi C."/>
            <person name="Tomsovsky M."/>
            <person name="Tulloss R.E."/>
            <person name="Uehling J."/>
            <person name="Grigoriev I.V."/>
            <person name="Vagvolgyi C."/>
            <person name="Papp T."/>
            <person name="Martin F.M."/>
            <person name="Miettinen O."/>
            <person name="Hibbett D.S."/>
            <person name="Nagy L.G."/>
        </authorList>
    </citation>
    <scope>NUCLEOTIDE SEQUENCE [LARGE SCALE GENOMIC DNA]</scope>
    <source>
        <strain evidence="1 2">NL-1719</strain>
    </source>
</reference>
<evidence type="ECO:0000313" key="2">
    <source>
        <dbReference type="Proteomes" id="UP000308600"/>
    </source>
</evidence>